<dbReference type="GO" id="GO:1902600">
    <property type="term" value="P:proton transmembrane transport"/>
    <property type="evidence" value="ECO:0007669"/>
    <property type="project" value="UniProtKB-KW"/>
</dbReference>
<accession>A0A4D7ATZ4</accession>
<keyword evidence="5" id="KW-1185">Reference proteome</keyword>
<sequence>MADKRNDGAAGGRSSEEADLDARRRALGSKLEALEQKRAETRGSVSRSGSDTSGMGRGFRYSADFVSAVLVGCGIGWLFDRLLGTRPWGLMIFVVLGFVAGVFNLLRLAERERRQSDQ</sequence>
<evidence type="ECO:0000256" key="3">
    <source>
        <dbReference type="SAM" id="Phobius"/>
    </source>
</evidence>
<evidence type="ECO:0000313" key="5">
    <source>
        <dbReference type="Proteomes" id="UP000298781"/>
    </source>
</evidence>
<organism evidence="4 5">
    <name type="scientific">Phreatobacter stygius</name>
    <dbReference type="NCBI Taxonomy" id="1940610"/>
    <lineage>
        <taxon>Bacteria</taxon>
        <taxon>Pseudomonadati</taxon>
        <taxon>Pseudomonadota</taxon>
        <taxon>Alphaproteobacteria</taxon>
        <taxon>Hyphomicrobiales</taxon>
        <taxon>Phreatobacteraceae</taxon>
        <taxon>Phreatobacter</taxon>
    </lineage>
</organism>
<dbReference type="InterPro" id="IPR032820">
    <property type="entry name" value="ATPase_put"/>
</dbReference>
<proteinExistence type="inferred from homology"/>
<evidence type="ECO:0000256" key="1">
    <source>
        <dbReference type="PIRNR" id="PIRNR032126"/>
    </source>
</evidence>
<comment type="function">
    <text evidence="1">A possible function for this protein is to guide the assembly of the membrane sector of the ATPase enzyme complex.</text>
</comment>
<evidence type="ECO:0000256" key="2">
    <source>
        <dbReference type="SAM" id="MobiDB-lite"/>
    </source>
</evidence>
<keyword evidence="1 3" id="KW-0472">Membrane</keyword>
<reference evidence="4 5" key="1">
    <citation type="submission" date="2019-04" db="EMBL/GenBank/DDBJ databases">
        <title>Phreatobacter aquaticus sp. nov.</title>
        <authorList>
            <person name="Choi A."/>
        </authorList>
    </citation>
    <scope>NUCLEOTIDE SEQUENCE [LARGE SCALE GENOMIC DNA]</scope>
    <source>
        <strain evidence="4 5">KCTC 52518</strain>
    </source>
</reference>
<protein>
    <recommendedName>
        <fullName evidence="1">ATP synthase protein I</fullName>
    </recommendedName>
</protein>
<dbReference type="InterPro" id="IPR016989">
    <property type="entry name" value="Atp1_alphaprobac"/>
</dbReference>
<comment type="similarity">
    <text evidence="1">Belongs to the bacterial AtpI family.</text>
</comment>
<feature type="compositionally biased region" description="Basic and acidic residues" evidence="2">
    <location>
        <begin position="14"/>
        <end position="24"/>
    </location>
</feature>
<feature type="compositionally biased region" description="Basic and acidic residues" evidence="2">
    <location>
        <begin position="32"/>
        <end position="41"/>
    </location>
</feature>
<feature type="compositionally biased region" description="Polar residues" evidence="2">
    <location>
        <begin position="43"/>
        <end position="53"/>
    </location>
</feature>
<keyword evidence="3" id="KW-1133">Transmembrane helix</keyword>
<name>A0A4D7ATZ4_9HYPH</name>
<dbReference type="Proteomes" id="UP000298781">
    <property type="component" value="Chromosome"/>
</dbReference>
<keyword evidence="1" id="KW-0813">Transport</keyword>
<feature type="region of interest" description="Disordered" evidence="2">
    <location>
        <begin position="1"/>
        <end position="57"/>
    </location>
</feature>
<dbReference type="GO" id="GO:0045259">
    <property type="term" value="C:proton-transporting ATP synthase complex"/>
    <property type="evidence" value="ECO:0007669"/>
    <property type="project" value="UniProtKB-UniRule"/>
</dbReference>
<gene>
    <name evidence="4" type="ORF">E8M01_12995</name>
</gene>
<keyword evidence="1" id="KW-0375">Hydrogen ion transport</keyword>
<dbReference type="RefSeq" id="WP_136960503.1">
    <property type="nucleotide sequence ID" value="NZ_CP039690.1"/>
</dbReference>
<dbReference type="EMBL" id="CP039690">
    <property type="protein sequence ID" value="QCI65054.1"/>
    <property type="molecule type" value="Genomic_DNA"/>
</dbReference>
<dbReference type="OrthoDB" id="15401at2"/>
<dbReference type="AlphaFoldDB" id="A0A4D7ATZ4"/>
<feature type="transmembrane region" description="Helical" evidence="3">
    <location>
        <begin position="85"/>
        <end position="106"/>
    </location>
</feature>
<dbReference type="Pfam" id="PF09527">
    <property type="entry name" value="ATPase_gene1"/>
    <property type="match status" value="1"/>
</dbReference>
<dbReference type="PIRSF" id="PIRSF032126">
    <property type="entry name" value="F0F1_ATP_synthase_subunit_I"/>
    <property type="match status" value="1"/>
</dbReference>
<keyword evidence="1" id="KW-0406">Ion transport</keyword>
<feature type="transmembrane region" description="Helical" evidence="3">
    <location>
        <begin position="61"/>
        <end position="79"/>
    </location>
</feature>
<keyword evidence="3" id="KW-0812">Transmembrane</keyword>
<dbReference type="KEGG" id="pstg:E8M01_12995"/>
<evidence type="ECO:0000313" key="4">
    <source>
        <dbReference type="EMBL" id="QCI65054.1"/>
    </source>
</evidence>